<evidence type="ECO:0000313" key="1">
    <source>
        <dbReference type="EMBL" id="KIS22023.1"/>
    </source>
</evidence>
<dbReference type="OrthoDB" id="6472583at2"/>
<dbReference type="PATRIC" id="fig|1379739.3.peg.3626"/>
<sequence length="343" mass="37759">MSGLTTSINAYNGQVHNAFGNVTTTRAAMDAASNGTGMAFLLGELEKRDPKLNEPLTSITWMRDIVAKTGGGWIENTSNQFVDYATTGGNNLGLIRGQTNNIPMMQANTSKDVYKVFPWSNILKIPFIDQQKMQSIGRSLDSILDDGIRLNYNKTIDYITYKGVEEEDVYGLVNNSSVAITTVAKGKSGKTDWSSKTPDEILDDINTVLTEAWTNSEYDLGGMPNHILISPQQYTYITTRKVSEAGNVSILTYLLENNIAKNQGVELVIVPSRWCVEAGLNKSNRMVAYVNDESKVLIDIPVPLMRGMTGPSVKDVAYLTAYMANIGQVKFLYNQCVLYADGI</sequence>
<organism evidence="1 2">
    <name type="scientific">Clostridium botulinum B2 450</name>
    <dbReference type="NCBI Taxonomy" id="1379739"/>
    <lineage>
        <taxon>Bacteria</taxon>
        <taxon>Bacillati</taxon>
        <taxon>Bacillota</taxon>
        <taxon>Clostridia</taxon>
        <taxon>Eubacteriales</taxon>
        <taxon>Clostridiaceae</taxon>
        <taxon>Clostridium</taxon>
    </lineage>
</organism>
<dbReference type="PIRSF" id="PIRSF029202">
    <property type="entry name" value="UCP029202"/>
    <property type="match status" value="1"/>
</dbReference>
<comment type="caution">
    <text evidence="1">The sequence shown here is derived from an EMBL/GenBank/DDBJ whole genome shotgun (WGS) entry which is preliminary data.</text>
</comment>
<dbReference type="Pfam" id="PF09950">
    <property type="entry name" value="Major_capside"/>
    <property type="match status" value="1"/>
</dbReference>
<proteinExistence type="predicted"/>
<reference evidence="1 2" key="1">
    <citation type="submission" date="2014-06" db="EMBL/GenBank/DDBJ databases">
        <title>Genome characterization of distinct group I Clostridium botulinum lineages.</title>
        <authorList>
            <person name="Giordani F."/>
            <person name="Anselmo A."/>
            <person name="Fillo S."/>
            <person name="Palozzi A.M."/>
            <person name="Fortunato A."/>
            <person name="Gentile B."/>
            <person name="Ciammaruconi A."/>
            <person name="Anniballi F."/>
            <person name="De Medici D."/>
            <person name="Lista F."/>
        </authorList>
    </citation>
    <scope>NUCLEOTIDE SEQUENCE [LARGE SCALE GENOMIC DNA]</scope>
    <source>
        <strain evidence="1 2">B2 450</strain>
    </source>
</reference>
<gene>
    <name evidence="1" type="ORF">N495_16160</name>
</gene>
<name>A0A0D0ZTC9_CLOBO</name>
<accession>A0A0D0ZTC9</accession>
<protein>
    <recommendedName>
        <fullName evidence="3">DUF2184 domain-containing protein</fullName>
    </recommendedName>
</protein>
<dbReference type="AlphaFoldDB" id="A0A0D0ZTC9"/>
<dbReference type="EMBL" id="JXSU01000008">
    <property type="protein sequence ID" value="KIS22023.1"/>
    <property type="molecule type" value="Genomic_DNA"/>
</dbReference>
<dbReference type="Proteomes" id="UP000032250">
    <property type="component" value="Unassembled WGS sequence"/>
</dbReference>
<evidence type="ECO:0000313" key="2">
    <source>
        <dbReference type="Proteomes" id="UP000032250"/>
    </source>
</evidence>
<evidence type="ECO:0008006" key="3">
    <source>
        <dbReference type="Google" id="ProtNLM"/>
    </source>
</evidence>
<dbReference type="HOGENOM" id="CLU_064455_0_0_9"/>
<dbReference type="InterPro" id="IPR020049">
    <property type="entry name" value="Major_capsid-like"/>
</dbReference>
<dbReference type="RefSeq" id="WP_052500396.1">
    <property type="nucleotide sequence ID" value="NZ_JXSU01000008.1"/>
</dbReference>